<dbReference type="EMBL" id="KV454015">
    <property type="protein sequence ID" value="ODV94778.1"/>
    <property type="molecule type" value="Genomic_DNA"/>
</dbReference>
<proteinExistence type="predicted"/>
<dbReference type="InterPro" id="IPR012445">
    <property type="entry name" value="ATG101"/>
</dbReference>
<dbReference type="PANTHER" id="PTHR36911">
    <property type="entry name" value="LIM ZINC-BINDING DOMAIN-CONTAINING PROTEIN-RELATED"/>
    <property type="match status" value="1"/>
</dbReference>
<evidence type="ECO:0000256" key="1">
    <source>
        <dbReference type="SAM" id="MobiDB-lite"/>
    </source>
</evidence>
<sequence>MEFNLTVSATPKTTTILNNQNKSNLVFLKHNLVGLIYTVFFQRLFCPVVPSSSSFIGVDYPKFIGQDDLDRLINDTVDAFIYKLESLFDNNNNNVVNSSSNKKFKKMALPSARSSFSSPFASPSLSSNSAADVSAPVIDIGAGQQQQDFNVNNQTTKTVSGRIVIIFYERSLQTDDEQHFEGAFSSDDNEYINPWESWTFHVKANGTTFQQQQPQQQQAHQYQYAQNVPLSSQSTGGVLINGGGSGIIGNNNNNNNSNNNSTSGNFPLSVGSGVAPIGPISNLHGNNELTQDEIKEIRDEFASNLVEILENADTYKDHIPPITSLDGFPYRLIISVDNGNESYLDPNGLQSNSNGNNNNHYNGNNNNYNNNNNNNNNSNNFNYVSSGEEILNKGYKFIKKILSE</sequence>
<feature type="region of interest" description="Disordered" evidence="1">
    <location>
        <begin position="344"/>
        <end position="381"/>
    </location>
</feature>
<dbReference type="AlphaFoldDB" id="A0A1E4TSX4"/>
<gene>
    <name evidence="2" type="ORF">PACTADRAFT_76388</name>
</gene>
<organism evidence="2 3">
    <name type="scientific">Pachysolen tannophilus NRRL Y-2460</name>
    <dbReference type="NCBI Taxonomy" id="669874"/>
    <lineage>
        <taxon>Eukaryota</taxon>
        <taxon>Fungi</taxon>
        <taxon>Dikarya</taxon>
        <taxon>Ascomycota</taxon>
        <taxon>Saccharomycotina</taxon>
        <taxon>Pichiomycetes</taxon>
        <taxon>Pachysolenaceae</taxon>
        <taxon>Pachysolen</taxon>
    </lineage>
</organism>
<feature type="compositionally biased region" description="Low complexity" evidence="1">
    <location>
        <begin position="347"/>
        <end position="381"/>
    </location>
</feature>
<dbReference type="Pfam" id="PF07855">
    <property type="entry name" value="ATG101"/>
    <property type="match status" value="1"/>
</dbReference>
<reference evidence="3" key="1">
    <citation type="submission" date="2016-05" db="EMBL/GenBank/DDBJ databases">
        <title>Comparative genomics of biotechnologically important yeasts.</title>
        <authorList>
            <consortium name="DOE Joint Genome Institute"/>
            <person name="Riley R."/>
            <person name="Haridas S."/>
            <person name="Wolfe K.H."/>
            <person name="Lopes M.R."/>
            <person name="Hittinger C.T."/>
            <person name="Goker M."/>
            <person name="Salamov A."/>
            <person name="Wisecaver J."/>
            <person name="Long T.M."/>
            <person name="Aerts A.L."/>
            <person name="Barry K."/>
            <person name="Choi C."/>
            <person name="Clum A."/>
            <person name="Coughlan A.Y."/>
            <person name="Deshpande S."/>
            <person name="Douglass A.P."/>
            <person name="Hanson S.J."/>
            <person name="Klenk H.-P."/>
            <person name="Labutti K."/>
            <person name="Lapidus A."/>
            <person name="Lindquist E."/>
            <person name="Lipzen A."/>
            <person name="Meier-Kolthoff J.P."/>
            <person name="Ohm R.A."/>
            <person name="Otillar R.P."/>
            <person name="Pangilinan J."/>
            <person name="Peng Y."/>
            <person name="Rokas A."/>
            <person name="Rosa C.A."/>
            <person name="Scheuner C."/>
            <person name="Sibirny A.A."/>
            <person name="Slot J.C."/>
            <person name="Stielow J.B."/>
            <person name="Sun H."/>
            <person name="Kurtzman C.P."/>
            <person name="Blackwell M."/>
            <person name="Grigoriev I.V."/>
            <person name="Jeffries T.W."/>
        </authorList>
    </citation>
    <scope>NUCLEOTIDE SEQUENCE [LARGE SCALE GENOMIC DNA]</scope>
    <source>
        <strain evidence="3">NRRL Y-2460</strain>
    </source>
</reference>
<dbReference type="GO" id="GO:0006914">
    <property type="term" value="P:autophagy"/>
    <property type="evidence" value="ECO:0007669"/>
    <property type="project" value="InterPro"/>
</dbReference>
<protein>
    <submittedName>
        <fullName evidence="2">Uncharacterized protein</fullName>
    </submittedName>
</protein>
<evidence type="ECO:0000313" key="2">
    <source>
        <dbReference type="EMBL" id="ODV94778.1"/>
    </source>
</evidence>
<evidence type="ECO:0000313" key="3">
    <source>
        <dbReference type="Proteomes" id="UP000094236"/>
    </source>
</evidence>
<keyword evidence="3" id="KW-1185">Reference proteome</keyword>
<dbReference type="Proteomes" id="UP000094236">
    <property type="component" value="Unassembled WGS sequence"/>
</dbReference>
<name>A0A1E4TSX4_PACTA</name>
<dbReference type="OrthoDB" id="10259639at2759"/>
<accession>A0A1E4TSX4</accession>